<dbReference type="GeneID" id="55412417"/>
<proteinExistence type="predicted"/>
<dbReference type="RefSeq" id="YP_009777841.1">
    <property type="nucleotide sequence ID" value="NC_047705.1"/>
</dbReference>
<organism evidence="1 2">
    <name type="scientific">uncultured phage MedDCM-OCT-S46-C10</name>
    <dbReference type="NCBI Taxonomy" id="2741074"/>
    <lineage>
        <taxon>Viruses</taxon>
        <taxon>Duplodnaviria</taxon>
        <taxon>Heunggongvirae</taxon>
        <taxon>Uroviricota</taxon>
        <taxon>Caudoviricetes</taxon>
        <taxon>Autographivirales</taxon>
        <taxon>Foussvirus</taxon>
        <taxon>Foussvirus S46C10</taxon>
    </lineage>
</organism>
<protein>
    <submittedName>
        <fullName evidence="1">Uncharacterized protein</fullName>
    </submittedName>
</protein>
<accession>A0A6S4P8J9</accession>
<dbReference type="KEGG" id="vg:55412417"/>
<keyword evidence="2" id="KW-1185">Reference proteome</keyword>
<evidence type="ECO:0000313" key="1">
    <source>
        <dbReference type="EMBL" id="BAQ94299.1"/>
    </source>
</evidence>
<reference evidence="1 2" key="1">
    <citation type="journal article" date="2013" name="PLoS Genet.">
        <title>Expanding the Marine Virosphere Using Metagenomics.</title>
        <authorList>
            <person name="Mizuno C.M."/>
            <person name="Rodriguez-Valera F."/>
            <person name="Kimes N.E."/>
            <person name="Ghai R."/>
        </authorList>
    </citation>
    <scope>NUCLEOTIDE SEQUENCE [LARGE SCALE GENOMIC DNA]</scope>
    <source>
        <strain evidence="1">UvMED-CGR-U-MedDCM-OCT-S46-C10</strain>
    </source>
</reference>
<name>A0A6S4P8J9_9CAUD</name>
<dbReference type="EMBL" id="AP013545">
    <property type="protein sequence ID" value="BAQ94299.1"/>
    <property type="molecule type" value="Genomic_DNA"/>
</dbReference>
<evidence type="ECO:0000313" key="2">
    <source>
        <dbReference type="Proteomes" id="UP000504935"/>
    </source>
</evidence>
<sequence length="133" mass="15296">MLKNITILKTFKSNQNTCAKPSQGCNSKDYFVPGMKPKAVENSAVEKTEEVQKIRHLTSIWNDDPKACFKNAIEKKAFTEKQALDRDDYIMYMCSDDKFDHFKSKTTKTKWKVKRATKYAQSTGLNGHSYVNV</sequence>
<dbReference type="Proteomes" id="UP000504935">
    <property type="component" value="Segment"/>
</dbReference>